<organism evidence="3 4">
    <name type="scientific">Mesorhizobium dulcispinae</name>
    <dbReference type="NCBI Taxonomy" id="3072316"/>
    <lineage>
        <taxon>Bacteria</taxon>
        <taxon>Pseudomonadati</taxon>
        <taxon>Pseudomonadota</taxon>
        <taxon>Alphaproteobacteria</taxon>
        <taxon>Hyphomicrobiales</taxon>
        <taxon>Phyllobacteriaceae</taxon>
        <taxon>Mesorhizobium</taxon>
    </lineage>
</organism>
<dbReference type="EMBL" id="JAVIIZ010000001">
    <property type="protein sequence ID" value="MDX8470520.1"/>
    <property type="molecule type" value="Genomic_DNA"/>
</dbReference>
<feature type="signal peptide" evidence="1">
    <location>
        <begin position="1"/>
        <end position="29"/>
    </location>
</feature>
<dbReference type="Pfam" id="PF06568">
    <property type="entry name" value="YjiS-like"/>
    <property type="match status" value="1"/>
</dbReference>
<evidence type="ECO:0000256" key="1">
    <source>
        <dbReference type="SAM" id="SignalP"/>
    </source>
</evidence>
<keyword evidence="1" id="KW-0732">Signal</keyword>
<dbReference type="RefSeq" id="WP_320314887.1">
    <property type="nucleotide sequence ID" value="NZ_JAVIIX010000001.1"/>
</dbReference>
<evidence type="ECO:0000313" key="3">
    <source>
        <dbReference type="EMBL" id="MDX8470520.1"/>
    </source>
</evidence>
<feature type="domain" description="YjiS-like" evidence="2">
    <location>
        <begin position="25"/>
        <end position="55"/>
    </location>
</feature>
<proteinExistence type="predicted"/>
<accession>A0ABU4X6T4</accession>
<evidence type="ECO:0000313" key="4">
    <source>
        <dbReference type="Proteomes" id="UP001271780"/>
    </source>
</evidence>
<name>A0ABU4X6T4_9HYPH</name>
<feature type="chain" id="PRO_5046472374" evidence="1">
    <location>
        <begin position="30"/>
        <end position="93"/>
    </location>
</feature>
<gene>
    <name evidence="3" type="ORF">RFM27_00305</name>
</gene>
<evidence type="ECO:0000259" key="2">
    <source>
        <dbReference type="Pfam" id="PF06568"/>
    </source>
</evidence>
<dbReference type="Proteomes" id="UP001271780">
    <property type="component" value="Unassembled WGS sequence"/>
</dbReference>
<protein>
    <submittedName>
        <fullName evidence="3">DUF1127 domain-containing protein</fullName>
    </submittedName>
</protein>
<dbReference type="InterPro" id="IPR009506">
    <property type="entry name" value="YjiS-like"/>
</dbReference>
<keyword evidence="4" id="KW-1185">Reference proteome</keyword>
<sequence length="93" mass="9825">MQSLRTALQLVSRGVVATALFAGSTLAAAAEKYRDRRVLEKFSASELADIGLCRAADGAIAFQPRCPEGTERDAAEINTGYSDGFVTIGTEKA</sequence>
<comment type="caution">
    <text evidence="3">The sequence shown here is derived from an EMBL/GenBank/DDBJ whole genome shotgun (WGS) entry which is preliminary data.</text>
</comment>
<reference evidence="3 4" key="1">
    <citation type="submission" date="2023-08" db="EMBL/GenBank/DDBJ databases">
        <title>Implementing the SeqCode for naming new Mesorhizobium species isolated from Vachellia karroo root nodules.</title>
        <authorList>
            <person name="Van Lill M."/>
        </authorList>
    </citation>
    <scope>NUCLEOTIDE SEQUENCE [LARGE SCALE GENOMIC DNA]</scope>
    <source>
        <strain evidence="3 4">VK23A</strain>
    </source>
</reference>